<dbReference type="OrthoDB" id="9809956at2"/>
<reference evidence="7 8" key="1">
    <citation type="submission" date="2012-05" db="EMBL/GenBank/DDBJ databases">
        <authorList>
            <person name="Hilton J."/>
        </authorList>
    </citation>
    <scope>NUCLEOTIDE SEQUENCE [LARGE SCALE GENOMIC DNA]</scope>
    <source>
        <strain evidence="7 8">HH01</strain>
    </source>
</reference>
<proteinExistence type="inferred from homology"/>
<dbReference type="AlphaFoldDB" id="M1X112"/>
<dbReference type="PANTHER" id="PTHR11241:SF0">
    <property type="entry name" value="DEOXYURIDINE 5'-TRIPHOSPHATE NUCLEOTIDOHYDROLASE"/>
    <property type="match status" value="1"/>
</dbReference>
<dbReference type="InterPro" id="IPR033704">
    <property type="entry name" value="dUTPase_trimeric"/>
</dbReference>
<feature type="binding site" evidence="5">
    <location>
        <position position="82"/>
    </location>
    <ligand>
        <name>substrate</name>
    </ligand>
</feature>
<accession>M1X112</accession>
<protein>
    <recommendedName>
        <fullName evidence="5">Deoxyuridine 5'-triphosphate nucleotidohydrolase</fullName>
        <shortName evidence="5">dUTPase</shortName>
        <ecNumber evidence="5">3.6.1.23</ecNumber>
    </recommendedName>
    <alternativeName>
        <fullName evidence="5">dUTP pyrophosphatase</fullName>
    </alternativeName>
</protein>
<comment type="caution">
    <text evidence="5">Lacks conserved residue(s) required for the propagation of feature annotation.</text>
</comment>
<sequence length="154" mass="16505">MNNSNSQTIVKVKCLTPTAQIPKYEHPGDSGADLVAITEHTLKPMQWFAISTGISVEVPLGYEIQVRPRSGLASKNGITVLNTPGTIDSGYRGEIKVILLNLGPENFKITPGMKIAQLVIAPVVKGIFQEVDELSWSQRGSKGFGSTGIIDVDG</sequence>
<dbReference type="Gene3D" id="2.70.40.10">
    <property type="match status" value="1"/>
</dbReference>
<dbReference type="PANTHER" id="PTHR11241">
    <property type="entry name" value="DEOXYURIDINE 5'-TRIPHOSPHATE NUCLEOTIDOHYDROLASE"/>
    <property type="match status" value="1"/>
</dbReference>
<reference evidence="8" key="2">
    <citation type="submission" date="2016-01" db="EMBL/GenBank/DDBJ databases">
        <title>Diatom-associated endosymboitic cyanobacterium lacks core nitrogen metabolism enzymes.</title>
        <authorList>
            <person name="Hilton J.A."/>
            <person name="Foster R.A."/>
            <person name="Tripp H.J."/>
            <person name="Carter B.J."/>
            <person name="Zehr J.P."/>
            <person name="Villareal T.A."/>
        </authorList>
    </citation>
    <scope>NUCLEOTIDE SEQUENCE [LARGE SCALE GENOMIC DNA]</scope>
    <source>
        <strain evidence="8">HH01</strain>
    </source>
</reference>
<dbReference type="Pfam" id="PF00692">
    <property type="entry name" value="dUTPase"/>
    <property type="match status" value="1"/>
</dbReference>
<dbReference type="UniPathway" id="UPA00610">
    <property type="reaction ID" value="UER00666"/>
</dbReference>
<comment type="cofactor">
    <cofactor evidence="5">
        <name>Mg(2+)</name>
        <dbReference type="ChEBI" id="CHEBI:18420"/>
    </cofactor>
</comment>
<comment type="catalytic activity">
    <reaction evidence="4 5">
        <text>dUTP + H2O = dUMP + diphosphate + H(+)</text>
        <dbReference type="Rhea" id="RHEA:10248"/>
        <dbReference type="ChEBI" id="CHEBI:15377"/>
        <dbReference type="ChEBI" id="CHEBI:15378"/>
        <dbReference type="ChEBI" id="CHEBI:33019"/>
        <dbReference type="ChEBI" id="CHEBI:61555"/>
        <dbReference type="ChEBI" id="CHEBI:246422"/>
        <dbReference type="EC" id="3.6.1.23"/>
    </reaction>
</comment>
<dbReference type="InterPro" id="IPR008181">
    <property type="entry name" value="dUTPase"/>
</dbReference>
<dbReference type="EMBL" id="CAIY01000067">
    <property type="protein sequence ID" value="CCH67833.1"/>
    <property type="molecule type" value="Genomic_DNA"/>
</dbReference>
<dbReference type="NCBIfam" id="TIGR00576">
    <property type="entry name" value="dut"/>
    <property type="match status" value="1"/>
</dbReference>
<evidence type="ECO:0000259" key="6">
    <source>
        <dbReference type="Pfam" id="PF00692"/>
    </source>
</evidence>
<evidence type="ECO:0000256" key="5">
    <source>
        <dbReference type="HAMAP-Rule" id="MF_00116"/>
    </source>
</evidence>
<dbReference type="CDD" id="cd07557">
    <property type="entry name" value="trimeric_dUTPase"/>
    <property type="match status" value="1"/>
</dbReference>
<evidence type="ECO:0000256" key="2">
    <source>
        <dbReference type="ARBA" id="ARBA00022801"/>
    </source>
</evidence>
<dbReference type="InterPro" id="IPR036157">
    <property type="entry name" value="dUTPase-like_sf"/>
</dbReference>
<dbReference type="GO" id="GO:0006226">
    <property type="term" value="P:dUMP biosynthetic process"/>
    <property type="evidence" value="ECO:0007669"/>
    <property type="project" value="UniProtKB-UniRule"/>
</dbReference>
<keyword evidence="8" id="KW-1185">Reference proteome</keyword>
<comment type="caution">
    <text evidence="7">The sequence shown here is derived from an EMBL/GenBank/DDBJ whole genome shotgun (WGS) entry which is preliminary data.</text>
</comment>
<evidence type="ECO:0000256" key="3">
    <source>
        <dbReference type="ARBA" id="ARBA00023080"/>
    </source>
</evidence>
<dbReference type="HAMAP" id="MF_00116">
    <property type="entry name" value="dUTPase_bact"/>
    <property type="match status" value="1"/>
</dbReference>
<dbReference type="InterPro" id="IPR029054">
    <property type="entry name" value="dUTPase-like"/>
</dbReference>
<dbReference type="GO" id="GO:0000287">
    <property type="term" value="F:magnesium ion binding"/>
    <property type="evidence" value="ECO:0007669"/>
    <property type="project" value="UniProtKB-UniRule"/>
</dbReference>
<feature type="binding site" evidence="5">
    <location>
        <begin position="86"/>
        <end position="88"/>
    </location>
    <ligand>
        <name>substrate</name>
    </ligand>
</feature>
<name>M1X112_9NOST</name>
<comment type="function">
    <text evidence="5">This enzyme is involved in nucleotide metabolism: it produces dUMP, the immediate precursor of thymidine nucleotides and it decreases the intracellular concentration of dUTP so that uracil cannot be incorporated into DNA.</text>
</comment>
<dbReference type="EC" id="3.6.1.23" evidence="5"/>
<evidence type="ECO:0000256" key="1">
    <source>
        <dbReference type="ARBA" id="ARBA00006581"/>
    </source>
</evidence>
<dbReference type="SUPFAM" id="SSF51283">
    <property type="entry name" value="dUTPase-like"/>
    <property type="match status" value="1"/>
</dbReference>
<keyword evidence="5" id="KW-0460">Magnesium</keyword>
<evidence type="ECO:0000313" key="7">
    <source>
        <dbReference type="EMBL" id="CCH67833.1"/>
    </source>
</evidence>
<keyword evidence="3 5" id="KW-0546">Nucleotide metabolism</keyword>
<dbReference type="NCBIfam" id="NF001862">
    <property type="entry name" value="PRK00601.1"/>
    <property type="match status" value="1"/>
</dbReference>
<evidence type="ECO:0000256" key="4">
    <source>
        <dbReference type="ARBA" id="ARBA00047686"/>
    </source>
</evidence>
<keyword evidence="5" id="KW-0479">Metal-binding</keyword>
<dbReference type="Proteomes" id="UP000053051">
    <property type="component" value="Unassembled WGS sequence"/>
</dbReference>
<comment type="similarity">
    <text evidence="1 5">Belongs to the dUTPase family.</text>
</comment>
<keyword evidence="2 5" id="KW-0378">Hydrolase</keyword>
<feature type="binding site" evidence="5">
    <location>
        <begin position="69"/>
        <end position="71"/>
    </location>
    <ligand>
        <name>substrate</name>
    </ligand>
</feature>
<evidence type="ECO:0000313" key="8">
    <source>
        <dbReference type="Proteomes" id="UP000053051"/>
    </source>
</evidence>
<dbReference type="GO" id="GO:0004170">
    <property type="term" value="F:dUTP diphosphatase activity"/>
    <property type="evidence" value="ECO:0007669"/>
    <property type="project" value="UniProtKB-UniRule"/>
</dbReference>
<dbReference type="RefSeq" id="WP_008234887.1">
    <property type="nucleotide sequence ID" value="NZ_CAIY01000067.1"/>
</dbReference>
<dbReference type="GO" id="GO:0046081">
    <property type="term" value="P:dUTP catabolic process"/>
    <property type="evidence" value="ECO:0007669"/>
    <property type="project" value="InterPro"/>
</dbReference>
<dbReference type="STRING" id="1165094.RINTHH_16780"/>
<organism evidence="7 8">
    <name type="scientific">Richelia intracellularis HH01</name>
    <dbReference type="NCBI Taxonomy" id="1165094"/>
    <lineage>
        <taxon>Bacteria</taxon>
        <taxon>Bacillati</taxon>
        <taxon>Cyanobacteriota</taxon>
        <taxon>Cyanophyceae</taxon>
        <taxon>Nostocales</taxon>
        <taxon>Nostocaceae</taxon>
        <taxon>Richelia</taxon>
    </lineage>
</organism>
<feature type="domain" description="dUTPase-like" evidence="6">
    <location>
        <begin position="19"/>
        <end position="148"/>
    </location>
</feature>
<gene>
    <name evidence="5" type="primary">dut</name>
    <name evidence="7" type="ORF">RINTHH_16780</name>
</gene>
<comment type="pathway">
    <text evidence="5">Pyrimidine metabolism; dUMP biosynthesis; dUMP from dCTP (dUTP route): step 2/2.</text>
</comment>